<dbReference type="PANTHER" id="PTHR44858:SF1">
    <property type="entry name" value="UDP-N-ACETYLGLUCOSAMINE--PEPTIDE N-ACETYLGLUCOSAMINYLTRANSFERASE SPINDLY-RELATED"/>
    <property type="match status" value="1"/>
</dbReference>
<comment type="caution">
    <text evidence="4">The sequence shown here is derived from an EMBL/GenBank/DDBJ whole genome shotgun (WGS) entry which is preliminary data.</text>
</comment>
<evidence type="ECO:0000256" key="3">
    <source>
        <dbReference type="PROSITE-ProRule" id="PRU00339"/>
    </source>
</evidence>
<dbReference type="PROSITE" id="PS50293">
    <property type="entry name" value="TPR_REGION"/>
    <property type="match status" value="1"/>
</dbReference>
<proteinExistence type="predicted"/>
<dbReference type="EMBL" id="CAJVPY010008198">
    <property type="protein sequence ID" value="CAG8692673.1"/>
    <property type="molecule type" value="Genomic_DNA"/>
</dbReference>
<organism evidence="4 5">
    <name type="scientific">Dentiscutata erythropus</name>
    <dbReference type="NCBI Taxonomy" id="1348616"/>
    <lineage>
        <taxon>Eukaryota</taxon>
        <taxon>Fungi</taxon>
        <taxon>Fungi incertae sedis</taxon>
        <taxon>Mucoromycota</taxon>
        <taxon>Glomeromycotina</taxon>
        <taxon>Glomeromycetes</taxon>
        <taxon>Diversisporales</taxon>
        <taxon>Gigasporaceae</taxon>
        <taxon>Dentiscutata</taxon>
    </lineage>
</organism>
<dbReference type="Pfam" id="PF13181">
    <property type="entry name" value="TPR_8"/>
    <property type="match status" value="2"/>
</dbReference>
<dbReference type="Proteomes" id="UP000789405">
    <property type="component" value="Unassembled WGS sequence"/>
</dbReference>
<accession>A0A9N9EVE6</accession>
<sequence length="486" mass="56173">MNYISKKFNPARRKAAQALKAGQYAEAIKYYNGLIENSPDSSMRCDRGEAYLFLNEYEKAKEDFDIYINKKPDDERGYYLRGIANDKLNLRGDALSDLSRALRIKDDNPLALEALKICARHNYELGNRDKAFKELNSILQLSANDTWALEIRGKMYYDNKQYQEALKDFNSFLVIQPTNVNILELRGTIYRKLNNSKDALTDYTQALRLNSHDPNILIKRSKTYLIQKRYSLTKTLNVNPNDINALSDRGKNYMALNKRNEAMSDLNKVLSINPNHVQALLTRAKLCRMQEMYHEALNDLSLAITIEPTNPKLLKSRGKIYTMINEYERAIQDLNIAIGKEKRPSSFEYRGKSFLMLGRYNEAISDFTEALNLNPKKSTEIHKEQKNYEKAIEVLTNGLENASGEKNMVHLYVVRGDINRLRKEYVESLKDLDEADLDVSLQDDPKNIFALCERGAVYRDKGNFKDAWNDIENALKLSEENEDYLE</sequence>
<protein>
    <submittedName>
        <fullName evidence="4">8341_t:CDS:1</fullName>
    </submittedName>
</protein>
<dbReference type="InterPro" id="IPR011990">
    <property type="entry name" value="TPR-like_helical_dom_sf"/>
</dbReference>
<feature type="repeat" description="TPR" evidence="3">
    <location>
        <begin position="146"/>
        <end position="179"/>
    </location>
</feature>
<evidence type="ECO:0000256" key="2">
    <source>
        <dbReference type="ARBA" id="ARBA00022803"/>
    </source>
</evidence>
<dbReference type="PROSITE" id="PS50005">
    <property type="entry name" value="TPR"/>
    <property type="match status" value="6"/>
</dbReference>
<dbReference type="Pfam" id="PF13432">
    <property type="entry name" value="TPR_16"/>
    <property type="match status" value="1"/>
</dbReference>
<name>A0A9N9EVE6_9GLOM</name>
<dbReference type="OrthoDB" id="1926212at2759"/>
<evidence type="ECO:0000256" key="1">
    <source>
        <dbReference type="ARBA" id="ARBA00022737"/>
    </source>
</evidence>
<dbReference type="AlphaFoldDB" id="A0A9N9EVE6"/>
<dbReference type="Pfam" id="PF13174">
    <property type="entry name" value="TPR_6"/>
    <property type="match status" value="1"/>
</dbReference>
<dbReference type="InterPro" id="IPR013105">
    <property type="entry name" value="TPR_2"/>
</dbReference>
<feature type="repeat" description="TPR" evidence="3">
    <location>
        <begin position="180"/>
        <end position="213"/>
    </location>
</feature>
<keyword evidence="1" id="KW-0677">Repeat</keyword>
<reference evidence="4" key="1">
    <citation type="submission" date="2021-06" db="EMBL/GenBank/DDBJ databases">
        <authorList>
            <person name="Kallberg Y."/>
            <person name="Tangrot J."/>
            <person name="Rosling A."/>
        </authorList>
    </citation>
    <scope>NUCLEOTIDE SEQUENCE</scope>
    <source>
        <strain evidence="4">MA453B</strain>
    </source>
</reference>
<dbReference type="InterPro" id="IPR050498">
    <property type="entry name" value="Ycf3"/>
</dbReference>
<evidence type="ECO:0000313" key="4">
    <source>
        <dbReference type="EMBL" id="CAG8692673.1"/>
    </source>
</evidence>
<dbReference type="InterPro" id="IPR019734">
    <property type="entry name" value="TPR_rpt"/>
</dbReference>
<dbReference type="Gene3D" id="1.25.40.10">
    <property type="entry name" value="Tetratricopeptide repeat domain"/>
    <property type="match status" value="5"/>
</dbReference>
<evidence type="ECO:0000313" key="5">
    <source>
        <dbReference type="Proteomes" id="UP000789405"/>
    </source>
</evidence>
<feature type="repeat" description="TPR" evidence="3">
    <location>
        <begin position="448"/>
        <end position="481"/>
    </location>
</feature>
<keyword evidence="5" id="KW-1185">Reference proteome</keyword>
<gene>
    <name evidence="4" type="ORF">DERYTH_LOCUS12481</name>
</gene>
<feature type="repeat" description="TPR" evidence="3">
    <location>
        <begin position="243"/>
        <end position="276"/>
    </location>
</feature>
<dbReference type="SMART" id="SM00028">
    <property type="entry name" value="TPR"/>
    <property type="match status" value="10"/>
</dbReference>
<dbReference type="SUPFAM" id="SSF48452">
    <property type="entry name" value="TPR-like"/>
    <property type="match status" value="4"/>
</dbReference>
<feature type="repeat" description="TPR" evidence="3">
    <location>
        <begin position="41"/>
        <end position="74"/>
    </location>
</feature>
<feature type="repeat" description="TPR" evidence="3">
    <location>
        <begin position="344"/>
        <end position="377"/>
    </location>
</feature>
<dbReference type="PANTHER" id="PTHR44858">
    <property type="entry name" value="TETRATRICOPEPTIDE REPEAT PROTEIN 6"/>
    <property type="match status" value="1"/>
</dbReference>
<keyword evidence="2 3" id="KW-0802">TPR repeat</keyword>
<dbReference type="Pfam" id="PF07719">
    <property type="entry name" value="TPR_2"/>
    <property type="match status" value="1"/>
</dbReference>